<gene>
    <name evidence="2" type="ORF">SteCoe_20227</name>
</gene>
<dbReference type="InterPro" id="IPR023214">
    <property type="entry name" value="HAD_sf"/>
</dbReference>
<dbReference type="OrthoDB" id="277011at2759"/>
<sequence length="226" mass="26050">MSVDLVPNEIFQFPYPSSSSQGNLKIPSRILPALTRSTHKRTLVLDLDETLVHSSLQPIENPDDIVTLTSGSNIRTLYVKYRPGLMEFLYKVLNFFELVIYTASTKEYAEQVINKLDPQRKILKYRLYREDCLQIGGHFVKDLSRLGRDLSHVIILDNSITAFAHHLDNGIPILSWFNDNNDSELWKVGNLLEQLVPTQDVRPILNSLFNLPKMIEDYQRKCFVSN</sequence>
<dbReference type="PANTHER" id="PTHR12210">
    <property type="entry name" value="DULLARD PROTEIN PHOSPHATASE"/>
    <property type="match status" value="1"/>
</dbReference>
<dbReference type="PROSITE" id="PS50969">
    <property type="entry name" value="FCP1"/>
    <property type="match status" value="1"/>
</dbReference>
<name>A0A1R2BSI6_9CILI</name>
<dbReference type="Proteomes" id="UP000187209">
    <property type="component" value="Unassembled WGS sequence"/>
</dbReference>
<organism evidence="2 3">
    <name type="scientific">Stentor coeruleus</name>
    <dbReference type="NCBI Taxonomy" id="5963"/>
    <lineage>
        <taxon>Eukaryota</taxon>
        <taxon>Sar</taxon>
        <taxon>Alveolata</taxon>
        <taxon>Ciliophora</taxon>
        <taxon>Postciliodesmatophora</taxon>
        <taxon>Heterotrichea</taxon>
        <taxon>Heterotrichida</taxon>
        <taxon>Stentoridae</taxon>
        <taxon>Stentor</taxon>
    </lineage>
</organism>
<evidence type="ECO:0000313" key="2">
    <source>
        <dbReference type="EMBL" id="OMJ79706.1"/>
    </source>
</evidence>
<dbReference type="CDD" id="cd07521">
    <property type="entry name" value="HAD_FCP1-like"/>
    <property type="match status" value="1"/>
</dbReference>
<dbReference type="InterPro" id="IPR050365">
    <property type="entry name" value="TIM50"/>
</dbReference>
<dbReference type="InterPro" id="IPR004274">
    <property type="entry name" value="FCP1_dom"/>
</dbReference>
<dbReference type="SMART" id="SM00577">
    <property type="entry name" value="CPDc"/>
    <property type="match status" value="1"/>
</dbReference>
<evidence type="ECO:0000259" key="1">
    <source>
        <dbReference type="PROSITE" id="PS50969"/>
    </source>
</evidence>
<dbReference type="GO" id="GO:0016791">
    <property type="term" value="F:phosphatase activity"/>
    <property type="evidence" value="ECO:0007669"/>
    <property type="project" value="InterPro"/>
</dbReference>
<dbReference type="NCBIfam" id="TIGR02251">
    <property type="entry name" value="HIF-SF_euk"/>
    <property type="match status" value="1"/>
</dbReference>
<feature type="domain" description="FCP1 homology" evidence="1">
    <location>
        <begin position="36"/>
        <end position="195"/>
    </location>
</feature>
<proteinExistence type="predicted"/>
<reference evidence="2 3" key="1">
    <citation type="submission" date="2016-11" db="EMBL/GenBank/DDBJ databases">
        <title>The macronuclear genome of Stentor coeruleus: a giant cell with tiny introns.</title>
        <authorList>
            <person name="Slabodnick M."/>
            <person name="Ruby J.G."/>
            <person name="Reiff S.B."/>
            <person name="Swart E.C."/>
            <person name="Gosai S."/>
            <person name="Prabakaran S."/>
            <person name="Witkowska E."/>
            <person name="Larue G.E."/>
            <person name="Fisher S."/>
            <person name="Freeman R.M."/>
            <person name="Gunawardena J."/>
            <person name="Chu W."/>
            <person name="Stover N.A."/>
            <person name="Gregory B.D."/>
            <person name="Nowacki M."/>
            <person name="Derisi J."/>
            <person name="Roy S.W."/>
            <person name="Marshall W.F."/>
            <person name="Sood P."/>
        </authorList>
    </citation>
    <scope>NUCLEOTIDE SEQUENCE [LARGE SCALE GENOMIC DNA]</scope>
    <source>
        <strain evidence="2">WM001</strain>
    </source>
</reference>
<dbReference type="Pfam" id="PF03031">
    <property type="entry name" value="NIF"/>
    <property type="match status" value="1"/>
</dbReference>
<protein>
    <recommendedName>
        <fullName evidence="1">FCP1 homology domain-containing protein</fullName>
    </recommendedName>
</protein>
<dbReference type="AlphaFoldDB" id="A0A1R2BSI6"/>
<dbReference type="Gene3D" id="3.40.50.1000">
    <property type="entry name" value="HAD superfamily/HAD-like"/>
    <property type="match status" value="1"/>
</dbReference>
<dbReference type="SUPFAM" id="SSF56784">
    <property type="entry name" value="HAD-like"/>
    <property type="match status" value="1"/>
</dbReference>
<comment type="caution">
    <text evidence="2">The sequence shown here is derived from an EMBL/GenBank/DDBJ whole genome shotgun (WGS) entry which is preliminary data.</text>
</comment>
<dbReference type="EMBL" id="MPUH01000458">
    <property type="protein sequence ID" value="OMJ79706.1"/>
    <property type="molecule type" value="Genomic_DNA"/>
</dbReference>
<dbReference type="InterPro" id="IPR011948">
    <property type="entry name" value="Dullard_phosphatase"/>
</dbReference>
<keyword evidence="3" id="KW-1185">Reference proteome</keyword>
<accession>A0A1R2BSI6</accession>
<evidence type="ECO:0000313" key="3">
    <source>
        <dbReference type="Proteomes" id="UP000187209"/>
    </source>
</evidence>
<dbReference type="FunFam" id="3.40.50.1000:FF:000093">
    <property type="entry name" value="NLI interacting factor-like phosphatase family protein"/>
    <property type="match status" value="1"/>
</dbReference>
<dbReference type="InterPro" id="IPR036412">
    <property type="entry name" value="HAD-like_sf"/>
</dbReference>